<organism evidence="1 2">
    <name type="scientific">Daphnia pulex</name>
    <name type="common">Water flea</name>
    <dbReference type="NCBI Taxonomy" id="6669"/>
    <lineage>
        <taxon>Eukaryota</taxon>
        <taxon>Metazoa</taxon>
        <taxon>Ecdysozoa</taxon>
        <taxon>Arthropoda</taxon>
        <taxon>Crustacea</taxon>
        <taxon>Branchiopoda</taxon>
        <taxon>Diplostraca</taxon>
        <taxon>Cladocera</taxon>
        <taxon>Anomopoda</taxon>
        <taxon>Daphniidae</taxon>
        <taxon>Daphnia</taxon>
    </lineage>
</organism>
<name>E9GHH5_DAPPU</name>
<protein>
    <submittedName>
        <fullName evidence="1">Uncharacterized protein</fullName>
    </submittedName>
</protein>
<accession>E9GHH5</accession>
<dbReference type="HOGENOM" id="CLU_2051946_0_0_1"/>
<dbReference type="Proteomes" id="UP000000305">
    <property type="component" value="Unassembled WGS sequence"/>
</dbReference>
<evidence type="ECO:0000313" key="2">
    <source>
        <dbReference type="Proteomes" id="UP000000305"/>
    </source>
</evidence>
<reference evidence="1 2" key="1">
    <citation type="journal article" date="2011" name="Science">
        <title>The ecoresponsive genome of Daphnia pulex.</title>
        <authorList>
            <person name="Colbourne J.K."/>
            <person name="Pfrender M.E."/>
            <person name="Gilbert D."/>
            <person name="Thomas W.K."/>
            <person name="Tucker A."/>
            <person name="Oakley T.H."/>
            <person name="Tokishita S."/>
            <person name="Aerts A."/>
            <person name="Arnold G.J."/>
            <person name="Basu M.K."/>
            <person name="Bauer D.J."/>
            <person name="Caceres C.E."/>
            <person name="Carmel L."/>
            <person name="Casola C."/>
            <person name="Choi J.H."/>
            <person name="Detter J.C."/>
            <person name="Dong Q."/>
            <person name="Dusheyko S."/>
            <person name="Eads B.D."/>
            <person name="Frohlich T."/>
            <person name="Geiler-Samerotte K.A."/>
            <person name="Gerlach D."/>
            <person name="Hatcher P."/>
            <person name="Jogdeo S."/>
            <person name="Krijgsveld J."/>
            <person name="Kriventseva E.V."/>
            <person name="Kultz D."/>
            <person name="Laforsch C."/>
            <person name="Lindquist E."/>
            <person name="Lopez J."/>
            <person name="Manak J.R."/>
            <person name="Muller J."/>
            <person name="Pangilinan J."/>
            <person name="Patwardhan R.P."/>
            <person name="Pitluck S."/>
            <person name="Pritham E.J."/>
            <person name="Rechtsteiner A."/>
            <person name="Rho M."/>
            <person name="Rogozin I.B."/>
            <person name="Sakarya O."/>
            <person name="Salamov A."/>
            <person name="Schaack S."/>
            <person name="Shapiro H."/>
            <person name="Shiga Y."/>
            <person name="Skalitzky C."/>
            <person name="Smith Z."/>
            <person name="Souvorov A."/>
            <person name="Sung W."/>
            <person name="Tang Z."/>
            <person name="Tsuchiya D."/>
            <person name="Tu H."/>
            <person name="Vos H."/>
            <person name="Wang M."/>
            <person name="Wolf Y.I."/>
            <person name="Yamagata H."/>
            <person name="Yamada T."/>
            <person name="Ye Y."/>
            <person name="Shaw J.R."/>
            <person name="Andrews J."/>
            <person name="Crease T.J."/>
            <person name="Tang H."/>
            <person name="Lucas S.M."/>
            <person name="Robertson H.M."/>
            <person name="Bork P."/>
            <person name="Koonin E.V."/>
            <person name="Zdobnov E.M."/>
            <person name="Grigoriev I.V."/>
            <person name="Lynch M."/>
            <person name="Boore J.L."/>
        </authorList>
    </citation>
    <scope>NUCLEOTIDE SEQUENCE [LARGE SCALE GENOMIC DNA]</scope>
</reference>
<dbReference type="AlphaFoldDB" id="E9GHH5"/>
<evidence type="ECO:0000313" key="1">
    <source>
        <dbReference type="EMBL" id="EFX80850.1"/>
    </source>
</evidence>
<dbReference type="KEGG" id="dpx:DAPPUDRAFT_317975"/>
<sequence length="120" mass="13591">MKVPGHEDWIHALALTVEELFLNVFLCSIQKECTNPETNQFGFCCPWPSGAHDEQNSSTFSCSTIPGHPVPSRTECKEEFSRVHSVVVVAGVMAFEKEYLRVPLMVMFVLVPTIEKDYNR</sequence>
<dbReference type="InParanoid" id="E9GHH5"/>
<keyword evidence="2" id="KW-1185">Reference proteome</keyword>
<gene>
    <name evidence="1" type="ORF">DAPPUDRAFT_317975</name>
</gene>
<proteinExistence type="predicted"/>
<dbReference type="EMBL" id="GL732545">
    <property type="protein sequence ID" value="EFX80850.1"/>
    <property type="molecule type" value="Genomic_DNA"/>
</dbReference>